<dbReference type="EMBL" id="JAHLQT010028947">
    <property type="protein sequence ID" value="KAG7161543.1"/>
    <property type="molecule type" value="Genomic_DNA"/>
</dbReference>
<evidence type="ECO:0000256" key="3">
    <source>
        <dbReference type="ARBA" id="ARBA00022723"/>
    </source>
</evidence>
<keyword evidence="6 7" id="KW-0503">Monooxygenase</keyword>
<dbReference type="GO" id="GO:0005737">
    <property type="term" value="C:cytoplasm"/>
    <property type="evidence" value="ECO:0007669"/>
    <property type="project" value="TreeGrafter"/>
</dbReference>
<evidence type="ECO:0000313" key="8">
    <source>
        <dbReference type="EMBL" id="KAG7161543.1"/>
    </source>
</evidence>
<dbReference type="InterPro" id="IPR017972">
    <property type="entry name" value="Cyt_P450_CS"/>
</dbReference>
<evidence type="ECO:0000256" key="4">
    <source>
        <dbReference type="ARBA" id="ARBA00023002"/>
    </source>
</evidence>
<gene>
    <name evidence="8" type="primary">Cyp2D15-L</name>
    <name evidence="8" type="ORF">Hamer_G014098</name>
</gene>
<evidence type="ECO:0000256" key="5">
    <source>
        <dbReference type="ARBA" id="ARBA00023004"/>
    </source>
</evidence>
<keyword evidence="5 7" id="KW-0408">Iron</keyword>
<sequence length="501" mass="56694">MLEWIHETLGCGGVVLLVLSLLLLLFYHGPGVRPHNFPPGLPMLPVVSSLLTMRGGPTRKILQDLKKKYGNLASFGMFNTRVVLVSGVSVMKEIFTNKVTTGRPSLAIFKARNLMLSDGRSTNLGILALNGSMWQEQRRFLLRHLRDLGFGKTSLEPIIQDEVTELMKYIEQQKDQPISMKRLFNRSVVNSLWGLVMGKRYPYGHEKLNALLNTFLQLSDINALDPMHFIPGIHIVMLHTPFMKKLMDSLRDIADFIKEEIREFMDAEDPTSKNCLMSDFLLEMDKKKGEPSTFHMDQLTAVVAEMFVAGMETTSSTLQTGIYFLAKNPEVQQRLQEELDQVVEKERLPSFADLEKLPYTQATIHEIQRFFNLVLFALPHSVTEDCTLGGYNIPKGTILLANVDDAMADCELWKNPKEFNPENFLDANGNFVKNEAFMPFGTGKRQCAGEPLARQELFLFLTSLLHRFSFSIVEEFQSSSNNPIFNAVPSYTATAKLRTAV</sequence>
<dbReference type="InterPro" id="IPR050182">
    <property type="entry name" value="Cytochrome_P450_fam2"/>
</dbReference>
<dbReference type="GO" id="GO:0006805">
    <property type="term" value="P:xenobiotic metabolic process"/>
    <property type="evidence" value="ECO:0007669"/>
    <property type="project" value="TreeGrafter"/>
</dbReference>
<keyword evidence="7" id="KW-0349">Heme</keyword>
<comment type="caution">
    <text evidence="8">The sequence shown here is derived from an EMBL/GenBank/DDBJ whole genome shotgun (WGS) entry which is preliminary data.</text>
</comment>
<dbReference type="InterPro" id="IPR001128">
    <property type="entry name" value="Cyt_P450"/>
</dbReference>
<dbReference type="PROSITE" id="PS00086">
    <property type="entry name" value="CYTOCHROME_P450"/>
    <property type="match status" value="1"/>
</dbReference>
<dbReference type="OrthoDB" id="1055148at2759"/>
<accession>A0A8J5MRQ9</accession>
<protein>
    <submittedName>
        <fullName evidence="8">Cytochrome P450 2D15-like</fullName>
    </submittedName>
</protein>
<reference evidence="8" key="1">
    <citation type="journal article" date="2021" name="Sci. Adv.">
        <title>The American lobster genome reveals insights on longevity, neural, and immune adaptations.</title>
        <authorList>
            <person name="Polinski J.M."/>
            <person name="Zimin A.V."/>
            <person name="Clark K.F."/>
            <person name="Kohn A.B."/>
            <person name="Sadowski N."/>
            <person name="Timp W."/>
            <person name="Ptitsyn A."/>
            <person name="Khanna P."/>
            <person name="Romanova D.Y."/>
            <person name="Williams P."/>
            <person name="Greenwood S.J."/>
            <person name="Moroz L.L."/>
            <person name="Walt D.R."/>
            <person name="Bodnar A.G."/>
        </authorList>
    </citation>
    <scope>NUCLEOTIDE SEQUENCE</scope>
    <source>
        <strain evidence="8">GMGI-L3</strain>
    </source>
</reference>
<name>A0A8J5MRQ9_HOMAM</name>
<dbReference type="AlphaFoldDB" id="A0A8J5MRQ9"/>
<evidence type="ECO:0000256" key="1">
    <source>
        <dbReference type="ARBA" id="ARBA00001971"/>
    </source>
</evidence>
<keyword evidence="3 7" id="KW-0479">Metal-binding</keyword>
<comment type="cofactor">
    <cofactor evidence="1">
        <name>heme</name>
        <dbReference type="ChEBI" id="CHEBI:30413"/>
    </cofactor>
</comment>
<dbReference type="PANTHER" id="PTHR24300">
    <property type="entry name" value="CYTOCHROME P450 508A4-RELATED"/>
    <property type="match status" value="1"/>
</dbReference>
<evidence type="ECO:0000256" key="7">
    <source>
        <dbReference type="RuleBase" id="RU000461"/>
    </source>
</evidence>
<dbReference type="PANTHER" id="PTHR24300:SF403">
    <property type="entry name" value="CYTOCHROME P450 306A1"/>
    <property type="match status" value="1"/>
</dbReference>
<dbReference type="GO" id="GO:0008395">
    <property type="term" value="F:steroid hydroxylase activity"/>
    <property type="evidence" value="ECO:0007669"/>
    <property type="project" value="TreeGrafter"/>
</dbReference>
<organism evidence="8 9">
    <name type="scientific">Homarus americanus</name>
    <name type="common">American lobster</name>
    <dbReference type="NCBI Taxonomy" id="6706"/>
    <lineage>
        <taxon>Eukaryota</taxon>
        <taxon>Metazoa</taxon>
        <taxon>Ecdysozoa</taxon>
        <taxon>Arthropoda</taxon>
        <taxon>Crustacea</taxon>
        <taxon>Multicrustacea</taxon>
        <taxon>Malacostraca</taxon>
        <taxon>Eumalacostraca</taxon>
        <taxon>Eucarida</taxon>
        <taxon>Decapoda</taxon>
        <taxon>Pleocyemata</taxon>
        <taxon>Astacidea</taxon>
        <taxon>Nephropoidea</taxon>
        <taxon>Nephropidae</taxon>
        <taxon>Homarus</taxon>
    </lineage>
</organism>
<dbReference type="FunFam" id="1.10.630.10:FF:000036">
    <property type="entry name" value="CYtochrome P450 family"/>
    <property type="match status" value="1"/>
</dbReference>
<comment type="similarity">
    <text evidence="2 7">Belongs to the cytochrome P450 family.</text>
</comment>
<evidence type="ECO:0000256" key="2">
    <source>
        <dbReference type="ARBA" id="ARBA00010617"/>
    </source>
</evidence>
<dbReference type="GO" id="GO:0006082">
    <property type="term" value="P:organic acid metabolic process"/>
    <property type="evidence" value="ECO:0007669"/>
    <property type="project" value="TreeGrafter"/>
</dbReference>
<dbReference type="GO" id="GO:0020037">
    <property type="term" value="F:heme binding"/>
    <property type="evidence" value="ECO:0007669"/>
    <property type="project" value="InterPro"/>
</dbReference>
<evidence type="ECO:0000256" key="6">
    <source>
        <dbReference type="ARBA" id="ARBA00023033"/>
    </source>
</evidence>
<dbReference type="Pfam" id="PF00067">
    <property type="entry name" value="p450"/>
    <property type="match status" value="1"/>
</dbReference>
<dbReference type="GO" id="GO:0016712">
    <property type="term" value="F:oxidoreductase activity, acting on paired donors, with incorporation or reduction of molecular oxygen, reduced flavin or flavoprotein as one donor, and incorporation of one atom of oxygen"/>
    <property type="evidence" value="ECO:0007669"/>
    <property type="project" value="TreeGrafter"/>
</dbReference>
<dbReference type="GO" id="GO:0005506">
    <property type="term" value="F:iron ion binding"/>
    <property type="evidence" value="ECO:0007669"/>
    <property type="project" value="InterPro"/>
</dbReference>
<proteinExistence type="inferred from homology"/>
<dbReference type="Proteomes" id="UP000747542">
    <property type="component" value="Unassembled WGS sequence"/>
</dbReference>
<keyword evidence="9" id="KW-1185">Reference proteome</keyword>
<keyword evidence="4 7" id="KW-0560">Oxidoreductase</keyword>
<evidence type="ECO:0000313" key="9">
    <source>
        <dbReference type="Proteomes" id="UP000747542"/>
    </source>
</evidence>